<keyword evidence="4" id="KW-1185">Reference proteome</keyword>
<organism evidence="3 4">
    <name type="scientific">Moorena producens 3L</name>
    <dbReference type="NCBI Taxonomy" id="489825"/>
    <lineage>
        <taxon>Bacteria</taxon>
        <taxon>Bacillati</taxon>
        <taxon>Cyanobacteriota</taxon>
        <taxon>Cyanophyceae</taxon>
        <taxon>Coleofasciculales</taxon>
        <taxon>Coleofasciculaceae</taxon>
        <taxon>Moorena</taxon>
    </lineage>
</organism>
<keyword evidence="1" id="KW-0175">Coiled coil</keyword>
<evidence type="ECO:0000256" key="2">
    <source>
        <dbReference type="SAM" id="MobiDB-lite"/>
    </source>
</evidence>
<name>F4Y1W5_9CYAN</name>
<dbReference type="HOGENOM" id="CLU_2343608_0_0_3"/>
<feature type="compositionally biased region" description="Polar residues" evidence="2">
    <location>
        <begin position="75"/>
        <end position="88"/>
    </location>
</feature>
<feature type="region of interest" description="Disordered" evidence="2">
    <location>
        <begin position="75"/>
        <end position="97"/>
    </location>
</feature>
<feature type="coiled-coil region" evidence="1">
    <location>
        <begin position="4"/>
        <end position="53"/>
    </location>
</feature>
<accession>F4Y1W5</accession>
<evidence type="ECO:0000313" key="4">
    <source>
        <dbReference type="Proteomes" id="UP000003959"/>
    </source>
</evidence>
<evidence type="ECO:0000313" key="3">
    <source>
        <dbReference type="EMBL" id="EGJ29257.1"/>
    </source>
</evidence>
<dbReference type="Proteomes" id="UP000003959">
    <property type="component" value="Unassembled WGS sequence"/>
</dbReference>
<proteinExistence type="predicted"/>
<reference evidence="4" key="1">
    <citation type="journal article" date="2011" name="Proc. Natl. Acad. Sci. U.S.A.">
        <title>Genomic insights into the physiology and ecology of the marine filamentous cyanobacterium Lyngbya majuscula.</title>
        <authorList>
            <person name="Jones A.C."/>
            <person name="Monroe E.A."/>
            <person name="Podell S."/>
            <person name="Hess W.R."/>
            <person name="Klages S."/>
            <person name="Esquenazi E."/>
            <person name="Niessen S."/>
            <person name="Hoover H."/>
            <person name="Rothmann M."/>
            <person name="Lasken R.S."/>
            <person name="Yates J.R.III."/>
            <person name="Reinhardt R."/>
            <person name="Kube M."/>
            <person name="Burkart M.D."/>
            <person name="Allen E.E."/>
            <person name="Dorrestein P.C."/>
            <person name="Gerwick W.H."/>
            <person name="Gerwick L."/>
        </authorList>
    </citation>
    <scope>NUCLEOTIDE SEQUENCE [LARGE SCALE GENOMIC DNA]</scope>
    <source>
        <strain evidence="4">3L</strain>
    </source>
</reference>
<dbReference type="EMBL" id="GL890970">
    <property type="protein sequence ID" value="EGJ29257.1"/>
    <property type="molecule type" value="Genomic_DNA"/>
</dbReference>
<dbReference type="AlphaFoldDB" id="F4Y1W5"/>
<gene>
    <name evidence="3" type="ORF">LYNGBM3L_64900</name>
</gene>
<sequence>MGDRIAIAKQVQQLERQLSELKNQVPSNLATDLEANQKKLSALEKQVQGVQESVKHRQQALVVLANAFQDLANFDQSNPPVTATSAENSPKGGAVNQ</sequence>
<evidence type="ECO:0000256" key="1">
    <source>
        <dbReference type="SAM" id="Coils"/>
    </source>
</evidence>
<dbReference type="RefSeq" id="WP_008190185.1">
    <property type="nucleotide sequence ID" value="NZ_GL890970.1"/>
</dbReference>
<protein>
    <submittedName>
        <fullName evidence="3">Uncharacterized protein</fullName>
    </submittedName>
</protein>